<dbReference type="EMBL" id="QGQD01000074">
    <property type="protein sequence ID" value="TLC99169.1"/>
    <property type="molecule type" value="Genomic_DNA"/>
</dbReference>
<name>A0A4U8Q340_9FIRM</name>
<dbReference type="InterPro" id="IPR025608">
    <property type="entry name" value="TcpE"/>
</dbReference>
<keyword evidence="1" id="KW-0472">Membrane</keyword>
<dbReference type="RefSeq" id="WP_138003474.1">
    <property type="nucleotide sequence ID" value="NZ_QGQD01000074.1"/>
</dbReference>
<evidence type="ECO:0000313" key="3">
    <source>
        <dbReference type="Proteomes" id="UP000306509"/>
    </source>
</evidence>
<comment type="caution">
    <text evidence="2">The sequence shown here is derived from an EMBL/GenBank/DDBJ whole genome shotgun (WGS) entry which is preliminary data.</text>
</comment>
<dbReference type="AlphaFoldDB" id="A0A4U8Q340"/>
<keyword evidence="3" id="KW-1185">Reference proteome</keyword>
<accession>A0A4U8Q340</accession>
<evidence type="ECO:0000256" key="1">
    <source>
        <dbReference type="SAM" id="Phobius"/>
    </source>
</evidence>
<feature type="transmembrane region" description="Helical" evidence="1">
    <location>
        <begin position="34"/>
        <end position="51"/>
    </location>
</feature>
<dbReference type="Proteomes" id="UP000306509">
    <property type="component" value="Unassembled WGS sequence"/>
</dbReference>
<feature type="transmembrane region" description="Helical" evidence="1">
    <location>
        <begin position="60"/>
        <end position="79"/>
    </location>
</feature>
<sequence length="129" mass="15287">MKRLKSYTSIWSVEKVFYAFGDWNLPFSLTGSQITWFVISFLMVVIFRDLLPLNLIENKLLVYVVLPIAFTWFMCQKTFDGKKPFNFLLSFIGYLMRTKATYGRKPIRYKRMKINKTVTAVRSEVYVPD</sequence>
<proteinExistence type="predicted"/>
<reference evidence="2 3" key="1">
    <citation type="journal article" date="2019" name="Anaerobe">
        <title>Detection of Robinsoniella peoriensis in multiple bone samples of a trauma patient.</title>
        <authorList>
            <person name="Schrottner P."/>
            <person name="Hartwich K."/>
            <person name="Bunk B."/>
            <person name="Schober I."/>
            <person name="Helbig S."/>
            <person name="Rudolph W.W."/>
            <person name="Gunzer F."/>
        </authorList>
    </citation>
    <scope>NUCLEOTIDE SEQUENCE [LARGE SCALE GENOMIC DNA]</scope>
    <source>
        <strain evidence="2 3">DSM 106044</strain>
    </source>
</reference>
<protein>
    <submittedName>
        <fullName evidence="2">TcpE family protein</fullName>
    </submittedName>
</protein>
<gene>
    <name evidence="2" type="ORF">DSM106044_03947</name>
</gene>
<evidence type="ECO:0000313" key="2">
    <source>
        <dbReference type="EMBL" id="TLC99169.1"/>
    </source>
</evidence>
<keyword evidence="1" id="KW-1133">Transmembrane helix</keyword>
<dbReference type="Pfam" id="PF12648">
    <property type="entry name" value="TcpE"/>
    <property type="match status" value="1"/>
</dbReference>
<organism evidence="2 3">
    <name type="scientific">Robinsoniella peoriensis</name>
    <dbReference type="NCBI Taxonomy" id="180332"/>
    <lineage>
        <taxon>Bacteria</taxon>
        <taxon>Bacillati</taxon>
        <taxon>Bacillota</taxon>
        <taxon>Clostridia</taxon>
        <taxon>Lachnospirales</taxon>
        <taxon>Lachnospiraceae</taxon>
        <taxon>Robinsoniella</taxon>
    </lineage>
</organism>
<feature type="transmembrane region" description="Helical" evidence="1">
    <location>
        <begin position="85"/>
        <end position="102"/>
    </location>
</feature>
<keyword evidence="1" id="KW-0812">Transmembrane</keyword>